<proteinExistence type="inferred from homology"/>
<dbReference type="Gene3D" id="3.30.70.1060">
    <property type="entry name" value="Dimeric alpha+beta barrel"/>
    <property type="match status" value="1"/>
</dbReference>
<evidence type="ECO:0000259" key="2">
    <source>
        <dbReference type="Pfam" id="PF03795"/>
    </source>
</evidence>
<name>A0A2K8ML09_9SPHN</name>
<comment type="similarity">
    <text evidence="1">Belongs to the YciI family.</text>
</comment>
<dbReference type="InterPro" id="IPR005545">
    <property type="entry name" value="YCII"/>
</dbReference>
<evidence type="ECO:0000256" key="1">
    <source>
        <dbReference type="ARBA" id="ARBA00007689"/>
    </source>
</evidence>
<organism evidence="3 4">
    <name type="scientific">Sphingomonas psychrotolerans</name>
    <dbReference type="NCBI Taxonomy" id="1327635"/>
    <lineage>
        <taxon>Bacteria</taxon>
        <taxon>Pseudomonadati</taxon>
        <taxon>Pseudomonadota</taxon>
        <taxon>Alphaproteobacteria</taxon>
        <taxon>Sphingomonadales</taxon>
        <taxon>Sphingomonadaceae</taxon>
        <taxon>Sphingomonas</taxon>
    </lineage>
</organism>
<accession>A0A2K8ML09</accession>
<reference evidence="3 4" key="1">
    <citation type="submission" date="2017-11" db="EMBL/GenBank/DDBJ databases">
        <title>Complete genome sequence of Sphingomonas sp. Strain Cra20, a psychrotolerant potential plant growth promoting rhizobacteria.</title>
        <authorList>
            <person name="Luo Y."/>
        </authorList>
    </citation>
    <scope>NUCLEOTIDE SEQUENCE [LARGE SCALE GENOMIC DNA]</scope>
    <source>
        <strain evidence="3 4">Cra20</strain>
    </source>
</reference>
<keyword evidence="3" id="KW-0378">Hydrolase</keyword>
<dbReference type="PANTHER" id="PTHR37828">
    <property type="entry name" value="GSR2449 PROTEIN"/>
    <property type="match status" value="1"/>
</dbReference>
<evidence type="ECO:0000313" key="3">
    <source>
        <dbReference type="EMBL" id="ATY33694.1"/>
    </source>
</evidence>
<gene>
    <name evidence="3" type="ORF">CVN68_18460</name>
</gene>
<evidence type="ECO:0000313" key="4">
    <source>
        <dbReference type="Proteomes" id="UP000229081"/>
    </source>
</evidence>
<feature type="domain" description="YCII-related" evidence="2">
    <location>
        <begin position="1"/>
        <end position="81"/>
    </location>
</feature>
<dbReference type="EMBL" id="CP024923">
    <property type="protein sequence ID" value="ATY33694.1"/>
    <property type="molecule type" value="Genomic_DNA"/>
</dbReference>
<dbReference type="SUPFAM" id="SSF54909">
    <property type="entry name" value="Dimeric alpha+beta barrel"/>
    <property type="match status" value="1"/>
</dbReference>
<dbReference type="Pfam" id="PF03795">
    <property type="entry name" value="YCII"/>
    <property type="match status" value="1"/>
</dbReference>
<dbReference type="KEGG" id="sphc:CVN68_18460"/>
<dbReference type="AlphaFoldDB" id="A0A2K8ML09"/>
<dbReference type="OrthoDB" id="9814407at2"/>
<sequence>MIVAILAYKAPLETVDLHRAAHIEWLRARYADGTMLASGRQTPPTGGVLLLRATRAAAEALLAQDPFAVHDIADYTLTEFTPTMTAPGLEALAG</sequence>
<dbReference type="InterPro" id="IPR011008">
    <property type="entry name" value="Dimeric_a/b-barrel"/>
</dbReference>
<protein>
    <submittedName>
        <fullName evidence="3">GTP cyclohydrolase</fullName>
    </submittedName>
</protein>
<dbReference type="RefSeq" id="WP_100283493.1">
    <property type="nucleotide sequence ID" value="NZ_CP024923.1"/>
</dbReference>
<keyword evidence="4" id="KW-1185">Reference proteome</keyword>
<dbReference type="PANTHER" id="PTHR37828:SF1">
    <property type="entry name" value="YCII-RELATED DOMAIN-CONTAINING PROTEIN"/>
    <property type="match status" value="1"/>
</dbReference>
<dbReference type="GO" id="GO:0016787">
    <property type="term" value="F:hydrolase activity"/>
    <property type="evidence" value="ECO:0007669"/>
    <property type="project" value="UniProtKB-KW"/>
</dbReference>
<dbReference type="Proteomes" id="UP000229081">
    <property type="component" value="Chromosome"/>
</dbReference>